<reference evidence="1 2" key="1">
    <citation type="submission" date="2023-08" db="EMBL/GenBank/DDBJ databases">
        <title>Black Yeasts Isolated from many extreme environments.</title>
        <authorList>
            <person name="Coleine C."/>
            <person name="Stajich J.E."/>
            <person name="Selbmann L."/>
        </authorList>
    </citation>
    <scope>NUCLEOTIDE SEQUENCE [LARGE SCALE GENOMIC DNA]</scope>
    <source>
        <strain evidence="1 2">CCFEE 5792</strain>
    </source>
</reference>
<evidence type="ECO:0000313" key="2">
    <source>
        <dbReference type="Proteomes" id="UP001358417"/>
    </source>
</evidence>
<comment type="caution">
    <text evidence="1">The sequence shown here is derived from an EMBL/GenBank/DDBJ whole genome shotgun (WGS) entry which is preliminary data.</text>
</comment>
<keyword evidence="2" id="KW-1185">Reference proteome</keyword>
<dbReference type="Proteomes" id="UP001358417">
    <property type="component" value="Unassembled WGS sequence"/>
</dbReference>
<accession>A0AAV9ND78</accession>
<name>A0AAV9ND78_9EURO</name>
<dbReference type="EMBL" id="JAVRRD010000013">
    <property type="protein sequence ID" value="KAK5052597.1"/>
    <property type="molecule type" value="Genomic_DNA"/>
</dbReference>
<dbReference type="PANTHER" id="PTHR37315:SF1">
    <property type="entry name" value="UPF0311 PROTEIN BLR7842"/>
    <property type="match status" value="1"/>
</dbReference>
<dbReference type="RefSeq" id="XP_064706297.1">
    <property type="nucleotide sequence ID" value="XM_064846072.1"/>
</dbReference>
<dbReference type="GeneID" id="89970670"/>
<dbReference type="InterPro" id="IPR020915">
    <property type="entry name" value="UPF0311"/>
</dbReference>
<dbReference type="Gene3D" id="2.40.160.20">
    <property type="match status" value="1"/>
</dbReference>
<evidence type="ECO:0008006" key="3">
    <source>
        <dbReference type="Google" id="ProtNLM"/>
    </source>
</evidence>
<organism evidence="1 2">
    <name type="scientific">Exophiala bonariae</name>
    <dbReference type="NCBI Taxonomy" id="1690606"/>
    <lineage>
        <taxon>Eukaryota</taxon>
        <taxon>Fungi</taxon>
        <taxon>Dikarya</taxon>
        <taxon>Ascomycota</taxon>
        <taxon>Pezizomycotina</taxon>
        <taxon>Eurotiomycetes</taxon>
        <taxon>Chaetothyriomycetidae</taxon>
        <taxon>Chaetothyriales</taxon>
        <taxon>Herpotrichiellaceae</taxon>
        <taxon>Exophiala</taxon>
    </lineage>
</organism>
<gene>
    <name evidence="1" type="ORF">LTR84_002462</name>
</gene>
<dbReference type="AlphaFoldDB" id="A0AAV9ND78"/>
<dbReference type="Pfam" id="PF11578">
    <property type="entry name" value="DUF3237"/>
    <property type="match status" value="1"/>
</dbReference>
<dbReference type="PANTHER" id="PTHR37315">
    <property type="entry name" value="UPF0311 PROTEIN BLR7842"/>
    <property type="match status" value="1"/>
</dbReference>
<proteinExistence type="predicted"/>
<sequence>MPQAAQTSPGNEFFQATPPMRQPQLVWMYRLEADMEGIDHELGAPFGAGITRTIMNIRGGILRGKGFEGSILPLGGADWATGVKGTHFFKLDARYTVKTSDGYYLYIRALGVYRPGPGTKYSKSDMNSPPPPTVTQDDVEFFSHLSIEAGEGPYNWMNGIVAVGVMSCIEERICIDAYRLTNFADMAPEEVVTVL</sequence>
<evidence type="ECO:0000313" key="1">
    <source>
        <dbReference type="EMBL" id="KAK5052597.1"/>
    </source>
</evidence>
<protein>
    <recommendedName>
        <fullName evidence="3">NADH:ubiquinone oxidoreductase intermediate-associated protein 30 domain-containing protein</fullName>
    </recommendedName>
</protein>